<keyword evidence="2" id="KW-1133">Transmembrane helix</keyword>
<protein>
    <submittedName>
        <fullName evidence="3">Uncharacterized protein</fullName>
    </submittedName>
</protein>
<evidence type="ECO:0000313" key="3">
    <source>
        <dbReference type="EMBL" id="GAA4796553.1"/>
    </source>
</evidence>
<comment type="caution">
    <text evidence="3">The sequence shown here is derived from an EMBL/GenBank/DDBJ whole genome shotgun (WGS) entry which is preliminary data.</text>
</comment>
<evidence type="ECO:0000256" key="1">
    <source>
        <dbReference type="SAM" id="MobiDB-lite"/>
    </source>
</evidence>
<dbReference type="RefSeq" id="WP_345619408.1">
    <property type="nucleotide sequence ID" value="NZ_BAABIG010000022.1"/>
</dbReference>
<feature type="region of interest" description="Disordered" evidence="1">
    <location>
        <begin position="1"/>
        <end position="40"/>
    </location>
</feature>
<keyword evidence="4" id="KW-1185">Reference proteome</keyword>
<keyword evidence="2" id="KW-0472">Membrane</keyword>
<dbReference type="Proteomes" id="UP001501265">
    <property type="component" value="Unassembled WGS sequence"/>
</dbReference>
<accession>A0ABP9BNG8</accession>
<keyword evidence="2" id="KW-0812">Transmembrane</keyword>
<gene>
    <name evidence="3" type="ORF">GCM10023220_24330</name>
</gene>
<dbReference type="EMBL" id="BAABIG010000022">
    <property type="protein sequence ID" value="GAA4796553.1"/>
    <property type="molecule type" value="Genomic_DNA"/>
</dbReference>
<reference evidence="4" key="1">
    <citation type="journal article" date="2019" name="Int. J. Syst. Evol. Microbiol.">
        <title>The Global Catalogue of Microorganisms (GCM) 10K type strain sequencing project: providing services to taxonomists for standard genome sequencing and annotation.</title>
        <authorList>
            <consortium name="The Broad Institute Genomics Platform"/>
            <consortium name="The Broad Institute Genome Sequencing Center for Infectious Disease"/>
            <person name="Wu L."/>
            <person name="Ma J."/>
        </authorList>
    </citation>
    <scope>NUCLEOTIDE SEQUENCE [LARGE SCALE GENOMIC DNA]</scope>
    <source>
        <strain evidence="4">JCM 18081</strain>
    </source>
</reference>
<feature type="transmembrane region" description="Helical" evidence="2">
    <location>
        <begin position="71"/>
        <end position="89"/>
    </location>
</feature>
<proteinExistence type="predicted"/>
<evidence type="ECO:0000313" key="4">
    <source>
        <dbReference type="Proteomes" id="UP001501265"/>
    </source>
</evidence>
<organism evidence="3 4">
    <name type="scientific">Streptomyces ziwulingensis</name>
    <dbReference type="NCBI Taxonomy" id="1045501"/>
    <lineage>
        <taxon>Bacteria</taxon>
        <taxon>Bacillati</taxon>
        <taxon>Actinomycetota</taxon>
        <taxon>Actinomycetes</taxon>
        <taxon>Kitasatosporales</taxon>
        <taxon>Streptomycetaceae</taxon>
        <taxon>Streptomyces</taxon>
    </lineage>
</organism>
<evidence type="ECO:0000256" key="2">
    <source>
        <dbReference type="SAM" id="Phobius"/>
    </source>
</evidence>
<sequence>MPHPAPDPDPTPDPYRLTGDGDGDGDGGDGGDRPSSPGLAPGEILRALLWTLVVLSAVANTVVSATGAGTWAQLACGAVTVVCGGALVVRHLRGRR</sequence>
<name>A0ABP9BNG8_9ACTN</name>
<feature type="compositionally biased region" description="Pro residues" evidence="1">
    <location>
        <begin position="1"/>
        <end position="13"/>
    </location>
</feature>